<keyword evidence="2 3" id="KW-0539">Nucleus</keyword>
<dbReference type="Gene3D" id="1.10.10.60">
    <property type="entry name" value="Homeodomain-like"/>
    <property type="match status" value="1"/>
</dbReference>
<dbReference type="SMART" id="SM00389">
    <property type="entry name" value="HOX"/>
    <property type="match status" value="1"/>
</dbReference>
<dbReference type="GO" id="GO:0000981">
    <property type="term" value="F:DNA-binding transcription factor activity, RNA polymerase II-specific"/>
    <property type="evidence" value="ECO:0007669"/>
    <property type="project" value="TreeGrafter"/>
</dbReference>
<evidence type="ECO:0000256" key="1">
    <source>
        <dbReference type="ARBA" id="ARBA00004123"/>
    </source>
</evidence>
<dbReference type="InterPro" id="IPR001356">
    <property type="entry name" value="HD"/>
</dbReference>
<evidence type="ECO:0000256" key="3">
    <source>
        <dbReference type="PROSITE-ProRule" id="PRU00108"/>
    </source>
</evidence>
<dbReference type="PROSITE" id="PS50071">
    <property type="entry name" value="HOMEOBOX_2"/>
    <property type="match status" value="1"/>
</dbReference>
<name>A0A819Q9X0_9BILA</name>
<dbReference type="InterPro" id="IPR009057">
    <property type="entry name" value="Homeodomain-like_sf"/>
</dbReference>
<evidence type="ECO:0000313" key="6">
    <source>
        <dbReference type="EMBL" id="CAF4027144.1"/>
    </source>
</evidence>
<dbReference type="Pfam" id="PF00046">
    <property type="entry name" value="Homeodomain"/>
    <property type="match status" value="1"/>
</dbReference>
<dbReference type="CDD" id="cd00086">
    <property type="entry name" value="homeodomain"/>
    <property type="match status" value="1"/>
</dbReference>
<proteinExistence type="predicted"/>
<feature type="domain" description="Homeobox" evidence="5">
    <location>
        <begin position="151"/>
        <end position="211"/>
    </location>
</feature>
<dbReference type="PANTHER" id="PTHR24341:SF1">
    <property type="entry name" value="CYTOPLASMIC POLYADENYLATED HOMEOBOX-LIKE PROTEIN"/>
    <property type="match status" value="1"/>
</dbReference>
<accession>A0A819Q9X0</accession>
<reference evidence="6" key="1">
    <citation type="submission" date="2021-02" db="EMBL/GenBank/DDBJ databases">
        <authorList>
            <person name="Nowell W R."/>
        </authorList>
    </citation>
    <scope>NUCLEOTIDE SEQUENCE</scope>
</reference>
<dbReference type="PANTHER" id="PTHR24341">
    <property type="entry name" value="HOMEOBOX PROTEIN ENGRAILED"/>
    <property type="match status" value="1"/>
</dbReference>
<comment type="subcellular location">
    <subcellularLocation>
        <location evidence="1 3 4">Nucleus</location>
    </subcellularLocation>
</comment>
<protein>
    <recommendedName>
        <fullName evidence="5">Homeobox domain-containing protein</fullName>
    </recommendedName>
</protein>
<evidence type="ECO:0000259" key="5">
    <source>
        <dbReference type="PROSITE" id="PS50071"/>
    </source>
</evidence>
<evidence type="ECO:0000256" key="4">
    <source>
        <dbReference type="RuleBase" id="RU000682"/>
    </source>
</evidence>
<comment type="caution">
    <text evidence="6">The sequence shown here is derived from an EMBL/GenBank/DDBJ whole genome shotgun (WGS) entry which is preliminary data.</text>
</comment>
<feature type="DNA-binding region" description="Homeobox" evidence="3">
    <location>
        <begin position="153"/>
        <end position="212"/>
    </location>
</feature>
<keyword evidence="3 4" id="KW-0238">DNA-binding</keyword>
<dbReference type="GO" id="GO:0005634">
    <property type="term" value="C:nucleus"/>
    <property type="evidence" value="ECO:0007669"/>
    <property type="project" value="UniProtKB-SubCell"/>
</dbReference>
<dbReference type="SUPFAM" id="SSF46689">
    <property type="entry name" value="Homeodomain-like"/>
    <property type="match status" value="1"/>
</dbReference>
<gene>
    <name evidence="6" type="ORF">KXQ929_LOCUS30052</name>
</gene>
<evidence type="ECO:0000313" key="7">
    <source>
        <dbReference type="Proteomes" id="UP000663868"/>
    </source>
</evidence>
<dbReference type="GO" id="GO:0000978">
    <property type="term" value="F:RNA polymerase II cis-regulatory region sequence-specific DNA binding"/>
    <property type="evidence" value="ECO:0007669"/>
    <property type="project" value="TreeGrafter"/>
</dbReference>
<keyword evidence="3 4" id="KW-0371">Homeobox</keyword>
<dbReference type="EMBL" id="CAJOBB010003206">
    <property type="protein sequence ID" value="CAF4027144.1"/>
    <property type="molecule type" value="Genomic_DNA"/>
</dbReference>
<dbReference type="InterPro" id="IPR050720">
    <property type="entry name" value="Engrailed_Homeobox_TFs"/>
</dbReference>
<dbReference type="Proteomes" id="UP000663868">
    <property type="component" value="Unassembled WGS sequence"/>
</dbReference>
<dbReference type="AlphaFoldDB" id="A0A819Q9X0"/>
<organism evidence="6 7">
    <name type="scientific">Adineta steineri</name>
    <dbReference type="NCBI Taxonomy" id="433720"/>
    <lineage>
        <taxon>Eukaryota</taxon>
        <taxon>Metazoa</taxon>
        <taxon>Spiralia</taxon>
        <taxon>Gnathifera</taxon>
        <taxon>Rotifera</taxon>
        <taxon>Eurotatoria</taxon>
        <taxon>Bdelloidea</taxon>
        <taxon>Adinetida</taxon>
        <taxon>Adinetidae</taxon>
        <taxon>Adineta</taxon>
    </lineage>
</organism>
<sequence length="273" mass="31417">MLWYLAGDSTPCRPTLTCAVAISQTYTTGQSRCTCDNATYLDTSNGANHGNCIPKLTYNTSCKTESDCQDWLDLICGDLRDGTICKQCKFDALGWESCNTTVLSDTVTELICTLDICECDATVILSCPSINTGCNCQAVQKKKQNIQFIKMPSSQSRHVYNHEQRAILETSFIRQSYPDMSEKERLAKLFNCNLIQISNWFQNRRRRVKKEQKIILQNTSPNQTSTYQQLENANEYSSYYEYVYPPSQYMYSSSYYPQQSYDQTTPFHTYYRI</sequence>
<evidence type="ECO:0000256" key="2">
    <source>
        <dbReference type="ARBA" id="ARBA00023242"/>
    </source>
</evidence>